<reference evidence="21 22" key="1">
    <citation type="submission" date="2024-03" db="EMBL/GenBank/DDBJ databases">
        <title>Adaptation during the transition from Ophiocordyceps entomopathogen to insect associate is accompanied by gene loss and intensified selection.</title>
        <authorList>
            <person name="Ward C.M."/>
            <person name="Onetto C.A."/>
            <person name="Borneman A.R."/>
        </authorList>
    </citation>
    <scope>NUCLEOTIDE SEQUENCE [LARGE SCALE GENOMIC DNA]</scope>
    <source>
        <strain evidence="21">AWRI1</strain>
        <tissue evidence="21">Single Adult Female</tissue>
    </source>
</reference>
<keyword evidence="6" id="KW-0413">Isomerase</keyword>
<evidence type="ECO:0000256" key="18">
    <source>
        <dbReference type="PIRSR" id="PIRSR641708-1"/>
    </source>
</evidence>
<evidence type="ECO:0000256" key="9">
    <source>
        <dbReference type="ARBA" id="ARBA00052184"/>
    </source>
</evidence>
<evidence type="ECO:0000313" key="22">
    <source>
        <dbReference type="Proteomes" id="UP001367676"/>
    </source>
</evidence>
<evidence type="ECO:0000256" key="6">
    <source>
        <dbReference type="ARBA" id="ARBA00023235"/>
    </source>
</evidence>
<evidence type="ECO:0000256" key="12">
    <source>
        <dbReference type="ARBA" id="ARBA00066509"/>
    </source>
</evidence>
<dbReference type="EC" id="5.4.99.12" evidence="12"/>
<comment type="function">
    <text evidence="10">Pseudouridylate synthase that catalyzes pseudouridylation of tRNAs and mRNAs. Acts on positions 27/28 in the anticodon stem and also positions 34 and 36 in the anticodon of an intron containing tRNA. Also catalyzes pseudouridylation of mRNAs: mediates pseudouridylation of mRNAs with the consensus sequence 5'-UGUAG-3'. Acts as a regulator of pre-mRNA splicing by mediating pseudouridylation of pre-mRNAs at locations associated with alternatively spliced regions. Pseudouridylation of pre-mRNAs near splice sites directly regulates mRNA splicing and mRNA 3'-end processing. Involved in regulation of nuclear receptor activity through pseudouridylation of SRA1 mRNA.</text>
</comment>
<sequence length="434" mass="50008">MNDPWPVSTKRVSEGGEDESECKKARIKKKMYALLLAYSGQGYLGLQRNNGAKTIEEDIMVALKKIDVVNDEEFQKQQLVNFQRAARTDKGVSAIRQVLSLLMREGVTPEDINNHLPEQIRVLAVKRVTKGFNSKNTCDARTYSYTCPSFAFAPQDFEPLEKYRITEDVRKNLNTLTGYYMGTHNFHNFTSGRKPFDPSCQRHILRTDWKEPIIRDDIEFVTFLVKGQSFMLHQIRKMIGTVMAVSRGYVEHSYITKAFDPRESAQLPTAPGLGLLLEQVHYDWYDKKYGDNGIHEKLDFADVEAKVQEFREKFILPMILKEEKEEKSYPFDFLCVEYFIPQSTQLQLRKAMLNYLEILHSHYEEYHPEEKLLGDVTKDVSTDSTPNDEKLVDGSNTSENIVSNKTIDEDITSECNIPNEIVSKQPLVDLKTSN</sequence>
<dbReference type="PANTHER" id="PTHR11142">
    <property type="entry name" value="PSEUDOURIDYLATE SYNTHASE"/>
    <property type="match status" value="1"/>
</dbReference>
<dbReference type="InterPro" id="IPR020097">
    <property type="entry name" value="PsdUridine_synth_TruA_a/b_dom"/>
</dbReference>
<dbReference type="FunFam" id="3.30.70.580:FF:000002">
    <property type="entry name" value="tRNA pseudouridine synthase"/>
    <property type="match status" value="1"/>
</dbReference>
<dbReference type="Gene3D" id="3.30.70.580">
    <property type="entry name" value="Pseudouridine synthase I, catalytic domain, N-terminal subdomain"/>
    <property type="match status" value="1"/>
</dbReference>
<evidence type="ECO:0000256" key="17">
    <source>
        <dbReference type="ARBA" id="ARBA00081344"/>
    </source>
</evidence>
<evidence type="ECO:0000256" key="13">
    <source>
        <dbReference type="ARBA" id="ARBA00068582"/>
    </source>
</evidence>
<evidence type="ECO:0000259" key="20">
    <source>
        <dbReference type="Pfam" id="PF01416"/>
    </source>
</evidence>
<dbReference type="GO" id="GO:0160147">
    <property type="term" value="F:tRNA pseudouridine(38-40) synthase activity"/>
    <property type="evidence" value="ECO:0007669"/>
    <property type="project" value="UniProtKB-EC"/>
</dbReference>
<dbReference type="NCBIfam" id="TIGR00071">
    <property type="entry name" value="hisT_truA"/>
    <property type="match status" value="1"/>
</dbReference>
<evidence type="ECO:0000256" key="1">
    <source>
        <dbReference type="ARBA" id="ARBA00001166"/>
    </source>
</evidence>
<feature type="active site" description="Nucleophile" evidence="18">
    <location>
        <position position="89"/>
    </location>
</feature>
<dbReference type="InterPro" id="IPR020095">
    <property type="entry name" value="PsdUridine_synth_TruA_C"/>
</dbReference>
<dbReference type="InterPro" id="IPR020094">
    <property type="entry name" value="TruA/RsuA/RluB/E/F_N"/>
</dbReference>
<gene>
    <name evidence="21" type="ORF">V9T40_010259</name>
</gene>
<evidence type="ECO:0000256" key="7">
    <source>
        <dbReference type="ARBA" id="ARBA00023242"/>
    </source>
</evidence>
<organism evidence="21 22">
    <name type="scientific">Parthenolecanium corni</name>
    <dbReference type="NCBI Taxonomy" id="536013"/>
    <lineage>
        <taxon>Eukaryota</taxon>
        <taxon>Metazoa</taxon>
        <taxon>Ecdysozoa</taxon>
        <taxon>Arthropoda</taxon>
        <taxon>Hexapoda</taxon>
        <taxon>Insecta</taxon>
        <taxon>Pterygota</taxon>
        <taxon>Neoptera</taxon>
        <taxon>Paraneoptera</taxon>
        <taxon>Hemiptera</taxon>
        <taxon>Sternorrhyncha</taxon>
        <taxon>Coccoidea</taxon>
        <taxon>Coccidae</taxon>
        <taxon>Parthenolecanium</taxon>
    </lineage>
</organism>
<evidence type="ECO:0000256" key="5">
    <source>
        <dbReference type="ARBA" id="ARBA00022694"/>
    </source>
</evidence>
<dbReference type="InterPro" id="IPR020103">
    <property type="entry name" value="PsdUridine_synth_cat_dom_sf"/>
</dbReference>
<comment type="catalytic activity">
    <reaction evidence="9">
        <text>uridine(38/39/40) in tRNA = pseudouridine(38/39/40) in tRNA</text>
        <dbReference type="Rhea" id="RHEA:22376"/>
        <dbReference type="Rhea" id="RHEA-COMP:10085"/>
        <dbReference type="Rhea" id="RHEA-COMP:10087"/>
        <dbReference type="ChEBI" id="CHEBI:65314"/>
        <dbReference type="ChEBI" id="CHEBI:65315"/>
        <dbReference type="EC" id="5.4.99.12"/>
    </reaction>
</comment>
<comment type="catalytic activity">
    <reaction evidence="1">
        <text>a uridine in mRNA = a pseudouridine in mRNA</text>
        <dbReference type="Rhea" id="RHEA:56644"/>
        <dbReference type="Rhea" id="RHEA-COMP:14658"/>
        <dbReference type="Rhea" id="RHEA-COMP:14659"/>
        <dbReference type="ChEBI" id="CHEBI:65314"/>
        <dbReference type="ChEBI" id="CHEBI:65315"/>
    </reaction>
</comment>
<evidence type="ECO:0000256" key="16">
    <source>
        <dbReference type="ARBA" id="ARBA00080849"/>
    </source>
</evidence>
<dbReference type="HAMAP" id="MF_00171">
    <property type="entry name" value="TruA"/>
    <property type="match status" value="1"/>
</dbReference>
<dbReference type="Pfam" id="PF01416">
    <property type="entry name" value="PseudoU_synth_1"/>
    <property type="match status" value="1"/>
</dbReference>
<dbReference type="EMBL" id="JBBCAQ010000035">
    <property type="protein sequence ID" value="KAK7578054.1"/>
    <property type="molecule type" value="Genomic_DNA"/>
</dbReference>
<dbReference type="InterPro" id="IPR041708">
    <property type="entry name" value="PUS1/PUS2-like"/>
</dbReference>
<dbReference type="GO" id="GO:0006397">
    <property type="term" value="P:mRNA processing"/>
    <property type="evidence" value="ECO:0007669"/>
    <property type="project" value="UniProtKB-KW"/>
</dbReference>
<keyword evidence="7" id="KW-0539">Nucleus</keyword>
<dbReference type="GO" id="GO:0031119">
    <property type="term" value="P:tRNA pseudouridine synthesis"/>
    <property type="evidence" value="ECO:0007669"/>
    <property type="project" value="InterPro"/>
</dbReference>
<feature type="domain" description="Pseudouridine synthase I TruA alpha/beta" evidence="20">
    <location>
        <begin position="179"/>
        <end position="283"/>
    </location>
</feature>
<dbReference type="InterPro" id="IPR001406">
    <property type="entry name" value="PsdUridine_synth_TruA"/>
</dbReference>
<dbReference type="AlphaFoldDB" id="A0AAN9T8K2"/>
<proteinExistence type="inferred from homology"/>
<evidence type="ECO:0000256" key="15">
    <source>
        <dbReference type="ARBA" id="ARBA00079087"/>
    </source>
</evidence>
<comment type="subunit">
    <text evidence="11">Monomer. Forms a complex with RARG and the SRA1 RNA in the nucleus.</text>
</comment>
<protein>
    <recommendedName>
        <fullName evidence="13">Pseudouridylate synthase 1 homolog</fullName>
        <ecNumber evidence="12">5.4.99.12</ecNumber>
    </recommendedName>
    <alternativeName>
        <fullName evidence="14">tRNA pseudouridine synthase 1</fullName>
    </alternativeName>
    <alternativeName>
        <fullName evidence="17">tRNA pseudouridine(38-40) synthase</fullName>
    </alternativeName>
    <alternativeName>
        <fullName evidence="15">tRNA pseudouridylate synthase I</fullName>
    </alternativeName>
    <alternativeName>
        <fullName evidence="16">tRNA-uridine isomerase I</fullName>
    </alternativeName>
</protein>
<dbReference type="CDD" id="cd02568">
    <property type="entry name" value="PseudoU_synth_PUS1_PUS2"/>
    <property type="match status" value="1"/>
</dbReference>
<accession>A0AAN9T8K2</accession>
<evidence type="ECO:0000256" key="4">
    <source>
        <dbReference type="ARBA" id="ARBA00022664"/>
    </source>
</evidence>
<comment type="catalytic activity">
    <reaction evidence="8">
        <text>a uridine in tRNA = a pseudouridine in tRNA</text>
        <dbReference type="Rhea" id="RHEA:54572"/>
        <dbReference type="Rhea" id="RHEA-COMP:13339"/>
        <dbReference type="Rhea" id="RHEA-COMP:13934"/>
        <dbReference type="ChEBI" id="CHEBI:65314"/>
        <dbReference type="ChEBI" id="CHEBI:65315"/>
    </reaction>
</comment>
<dbReference type="SUPFAM" id="SSF55120">
    <property type="entry name" value="Pseudouridine synthase"/>
    <property type="match status" value="1"/>
</dbReference>
<evidence type="ECO:0000256" key="2">
    <source>
        <dbReference type="ARBA" id="ARBA00004123"/>
    </source>
</evidence>
<evidence type="ECO:0000256" key="19">
    <source>
        <dbReference type="PIRSR" id="PIRSR641708-2"/>
    </source>
</evidence>
<dbReference type="FunFam" id="3.30.70.660:FF:000002">
    <property type="entry name" value="tRNA pseudouridine synthase"/>
    <property type="match status" value="1"/>
</dbReference>
<dbReference type="GO" id="GO:0003723">
    <property type="term" value="F:RNA binding"/>
    <property type="evidence" value="ECO:0007669"/>
    <property type="project" value="InterPro"/>
</dbReference>
<comment type="caution">
    <text evidence="21">The sequence shown here is derived from an EMBL/GenBank/DDBJ whole genome shotgun (WGS) entry which is preliminary data.</text>
</comment>
<evidence type="ECO:0000256" key="8">
    <source>
        <dbReference type="ARBA" id="ARBA00036943"/>
    </source>
</evidence>
<evidence type="ECO:0000256" key="10">
    <source>
        <dbReference type="ARBA" id="ARBA00053709"/>
    </source>
</evidence>
<keyword evidence="22" id="KW-1185">Reference proteome</keyword>
<dbReference type="GO" id="GO:0005634">
    <property type="term" value="C:nucleus"/>
    <property type="evidence" value="ECO:0007669"/>
    <property type="project" value="UniProtKB-SubCell"/>
</dbReference>
<name>A0AAN9T8K2_9HEMI</name>
<dbReference type="PANTHER" id="PTHR11142:SF4">
    <property type="entry name" value="PSEUDOURIDYLATE SYNTHASE 1 HOMOLOG"/>
    <property type="match status" value="1"/>
</dbReference>
<keyword evidence="4" id="KW-0507">mRNA processing</keyword>
<evidence type="ECO:0000256" key="3">
    <source>
        <dbReference type="ARBA" id="ARBA00009375"/>
    </source>
</evidence>
<evidence type="ECO:0000313" key="21">
    <source>
        <dbReference type="EMBL" id="KAK7578054.1"/>
    </source>
</evidence>
<comment type="subcellular location">
    <subcellularLocation>
        <location evidence="2">Nucleus</location>
    </subcellularLocation>
</comment>
<evidence type="ECO:0000256" key="11">
    <source>
        <dbReference type="ARBA" id="ARBA00064589"/>
    </source>
</evidence>
<dbReference type="GO" id="GO:1990481">
    <property type="term" value="P:mRNA pseudouridine synthesis"/>
    <property type="evidence" value="ECO:0007669"/>
    <property type="project" value="TreeGrafter"/>
</dbReference>
<dbReference type="Proteomes" id="UP001367676">
    <property type="component" value="Unassembled WGS sequence"/>
</dbReference>
<dbReference type="Gene3D" id="3.30.70.660">
    <property type="entry name" value="Pseudouridine synthase I, catalytic domain, C-terminal subdomain"/>
    <property type="match status" value="1"/>
</dbReference>
<evidence type="ECO:0000256" key="14">
    <source>
        <dbReference type="ARBA" id="ARBA00075153"/>
    </source>
</evidence>
<comment type="similarity">
    <text evidence="3">Belongs to the tRNA pseudouridine synthase TruA family.</text>
</comment>
<keyword evidence="5" id="KW-0819">tRNA processing</keyword>
<feature type="binding site" evidence="19">
    <location>
        <position position="143"/>
    </location>
    <ligand>
        <name>substrate</name>
    </ligand>
</feature>